<dbReference type="InterPro" id="IPR000160">
    <property type="entry name" value="GGDEF_dom"/>
</dbReference>
<dbReference type="SUPFAM" id="SSF55073">
    <property type="entry name" value="Nucleotide cyclase"/>
    <property type="match status" value="1"/>
</dbReference>
<evidence type="ECO:0000259" key="3">
    <source>
        <dbReference type="PROSITE" id="PS50112"/>
    </source>
</evidence>
<feature type="transmembrane region" description="Helical" evidence="1">
    <location>
        <begin position="30"/>
        <end position="50"/>
    </location>
</feature>
<evidence type="ECO:0000313" key="6">
    <source>
        <dbReference type="EMBL" id="MDF3837342.1"/>
    </source>
</evidence>
<reference evidence="6 7" key="1">
    <citation type="submission" date="2023-03" db="EMBL/GenBank/DDBJ databases">
        <title>Draft assemblies of triclosan tolerant bacteria isolated from returned activated sludge.</title>
        <authorList>
            <person name="Van Hamelsveld S."/>
        </authorList>
    </citation>
    <scope>NUCLEOTIDE SEQUENCE [LARGE SCALE GENOMIC DNA]</scope>
    <source>
        <strain evidence="6 7">GW210010_S58</strain>
    </source>
</reference>
<dbReference type="CDD" id="cd00130">
    <property type="entry name" value="PAS"/>
    <property type="match status" value="2"/>
</dbReference>
<dbReference type="NCBIfam" id="TIGR00254">
    <property type="entry name" value="GGDEF"/>
    <property type="match status" value="1"/>
</dbReference>
<dbReference type="Pfam" id="PF00989">
    <property type="entry name" value="PAS"/>
    <property type="match status" value="1"/>
</dbReference>
<protein>
    <submittedName>
        <fullName evidence="6">PAS domain-containing protein</fullName>
    </submittedName>
</protein>
<evidence type="ECO:0000259" key="4">
    <source>
        <dbReference type="PROSITE" id="PS50113"/>
    </source>
</evidence>
<dbReference type="InterPro" id="IPR052155">
    <property type="entry name" value="Biofilm_reg_signaling"/>
</dbReference>
<dbReference type="CDD" id="cd01949">
    <property type="entry name" value="GGDEF"/>
    <property type="match status" value="1"/>
</dbReference>
<feature type="chain" id="PRO_5045250460" evidence="2">
    <location>
        <begin position="21"/>
        <end position="756"/>
    </location>
</feature>
<dbReference type="SUPFAM" id="SSF55785">
    <property type="entry name" value="PYP-like sensor domain (PAS domain)"/>
    <property type="match status" value="2"/>
</dbReference>
<keyword evidence="1" id="KW-0812">Transmembrane</keyword>
<dbReference type="EMBL" id="JARJLM010000501">
    <property type="protein sequence ID" value="MDF3837342.1"/>
    <property type="molecule type" value="Genomic_DNA"/>
</dbReference>
<dbReference type="PROSITE" id="PS50113">
    <property type="entry name" value="PAC"/>
    <property type="match status" value="2"/>
</dbReference>
<dbReference type="InterPro" id="IPR043128">
    <property type="entry name" value="Rev_trsase/Diguanyl_cyclase"/>
</dbReference>
<comment type="caution">
    <text evidence="6">The sequence shown here is derived from an EMBL/GenBank/DDBJ whole genome shotgun (WGS) entry which is preliminary data.</text>
</comment>
<dbReference type="SMART" id="SM00091">
    <property type="entry name" value="PAS"/>
    <property type="match status" value="2"/>
</dbReference>
<feature type="domain" description="PAC" evidence="4">
    <location>
        <begin position="276"/>
        <end position="328"/>
    </location>
</feature>
<dbReference type="SMART" id="SM00267">
    <property type="entry name" value="GGDEF"/>
    <property type="match status" value="1"/>
</dbReference>
<dbReference type="Gene3D" id="3.30.450.20">
    <property type="entry name" value="PAS domain"/>
    <property type="match status" value="2"/>
</dbReference>
<dbReference type="PROSITE" id="PS50887">
    <property type="entry name" value="GGDEF"/>
    <property type="match status" value="1"/>
</dbReference>
<name>A0ABT6AYK4_9BURK</name>
<dbReference type="Pfam" id="PF08447">
    <property type="entry name" value="PAS_3"/>
    <property type="match status" value="1"/>
</dbReference>
<dbReference type="PROSITE" id="PS50112">
    <property type="entry name" value="PAS"/>
    <property type="match status" value="1"/>
</dbReference>
<gene>
    <name evidence="6" type="ORF">P3W85_31000</name>
</gene>
<dbReference type="PANTHER" id="PTHR44757">
    <property type="entry name" value="DIGUANYLATE CYCLASE DGCP"/>
    <property type="match status" value="1"/>
</dbReference>
<dbReference type="InterPro" id="IPR001610">
    <property type="entry name" value="PAC"/>
</dbReference>
<keyword evidence="2" id="KW-0732">Signal</keyword>
<dbReference type="InterPro" id="IPR029787">
    <property type="entry name" value="Nucleotide_cyclase"/>
</dbReference>
<dbReference type="InterPro" id="IPR013655">
    <property type="entry name" value="PAS_fold_3"/>
</dbReference>
<dbReference type="InterPro" id="IPR013767">
    <property type="entry name" value="PAS_fold"/>
</dbReference>
<evidence type="ECO:0000256" key="1">
    <source>
        <dbReference type="SAM" id="Phobius"/>
    </source>
</evidence>
<organism evidence="6 7">
    <name type="scientific">Cupriavidus basilensis</name>
    <dbReference type="NCBI Taxonomy" id="68895"/>
    <lineage>
        <taxon>Bacteria</taxon>
        <taxon>Pseudomonadati</taxon>
        <taxon>Pseudomonadota</taxon>
        <taxon>Betaproteobacteria</taxon>
        <taxon>Burkholderiales</taxon>
        <taxon>Burkholderiaceae</taxon>
        <taxon>Cupriavidus</taxon>
    </lineage>
</organism>
<dbReference type="InterPro" id="IPR000014">
    <property type="entry name" value="PAS"/>
</dbReference>
<dbReference type="RefSeq" id="WP_276267570.1">
    <property type="nucleotide sequence ID" value="NZ_JARJLM010000501.1"/>
</dbReference>
<dbReference type="SMART" id="SM00086">
    <property type="entry name" value="PAC"/>
    <property type="match status" value="2"/>
</dbReference>
<evidence type="ECO:0000259" key="5">
    <source>
        <dbReference type="PROSITE" id="PS50887"/>
    </source>
</evidence>
<dbReference type="InterPro" id="IPR000700">
    <property type="entry name" value="PAS-assoc_C"/>
</dbReference>
<dbReference type="Proteomes" id="UP001216674">
    <property type="component" value="Unassembled WGS sequence"/>
</dbReference>
<accession>A0ABT6AYK4</accession>
<feature type="domain" description="PAS" evidence="3">
    <location>
        <begin position="200"/>
        <end position="273"/>
    </location>
</feature>
<sequence length="756" mass="81863">MLTVWLYLAGAAAACGYAIAATMGWLPASMPLAAACLGAALTLVLVAAVANRRAPARLPGAIAPRPGAGPIPAHHDYRALVDGIEDIVFETDADAVFHFLNHAWKSITMLDVRVCLHTSLFRYVHPDEQALNREQFLTILSQSSDACRYETRLICHDGQLRWMEVRLRPRFDGHGQVCGTTGTMTDVHSRKRAEDVLRARDRSLSTLLDHLPGMAFRCRNDRRWTMEFVSDGCFELTGLEAVDLLNHPSYDELIHPDDRAYVWDYVQSQLAQHKAFHLRYRIRTRAGQEKWVNERSRGIFAGNGTLLAIEGFVSDISSQKRDEERAEREPLHDRLTGLKSRALLLDRIDLALQYGAPFMLLCLDVDNLKRINERHGRAFGDQLLGLLGERLAACCKAGVSAGRSGGDEFAILALEAPADPAPGLDGLARFAGSALGDRQLAGVISALTLADTIASLLDTPFEIGGASVSINARLGIALSLERYPDARTMLRDAMRAVYSAQWQSSGGTVRLAFAGEAARRSAQAWRRAVGEFARGFDTQGLQVSLAQVVPPGSGPAWAEGAACWHSARTGIIPAEHLFLHASRAGMLEALVERYLLAIYDQARPRLKPRQRLCLCLNATPLSAAVLRGLHGALAAIAGKAAPAQLDLLLPPCAEPGLTDLDAVLAGLRGNGIRLGVDLTLAAARDGPPLPDWSLLADFWRIRVGPGTQEAGRLERLLEIAARHGITVAVAGGPDTFAAQGRLLHRVGVAEPIAPDA</sequence>
<evidence type="ECO:0000313" key="7">
    <source>
        <dbReference type="Proteomes" id="UP001216674"/>
    </source>
</evidence>
<dbReference type="Gene3D" id="3.30.70.270">
    <property type="match status" value="1"/>
</dbReference>
<feature type="signal peptide" evidence="2">
    <location>
        <begin position="1"/>
        <end position="20"/>
    </location>
</feature>
<feature type="domain" description="PAC" evidence="4">
    <location>
        <begin position="147"/>
        <end position="199"/>
    </location>
</feature>
<keyword evidence="7" id="KW-1185">Reference proteome</keyword>
<evidence type="ECO:0000256" key="2">
    <source>
        <dbReference type="SAM" id="SignalP"/>
    </source>
</evidence>
<proteinExistence type="predicted"/>
<feature type="domain" description="GGDEF" evidence="5">
    <location>
        <begin position="356"/>
        <end position="515"/>
    </location>
</feature>
<dbReference type="PANTHER" id="PTHR44757:SF2">
    <property type="entry name" value="BIOFILM ARCHITECTURE MAINTENANCE PROTEIN MBAA"/>
    <property type="match status" value="1"/>
</dbReference>
<dbReference type="NCBIfam" id="TIGR00229">
    <property type="entry name" value="sensory_box"/>
    <property type="match status" value="2"/>
</dbReference>
<dbReference type="InterPro" id="IPR035965">
    <property type="entry name" value="PAS-like_dom_sf"/>
</dbReference>
<keyword evidence="1" id="KW-1133">Transmembrane helix</keyword>
<keyword evidence="1" id="KW-0472">Membrane</keyword>
<dbReference type="Pfam" id="PF00990">
    <property type="entry name" value="GGDEF"/>
    <property type="match status" value="1"/>
</dbReference>